<dbReference type="Gene3D" id="1.20.1250.20">
    <property type="entry name" value="MFS general substrate transporter like domains"/>
    <property type="match status" value="1"/>
</dbReference>
<dbReference type="Proteomes" id="UP000245683">
    <property type="component" value="Unassembled WGS sequence"/>
</dbReference>
<dbReference type="InterPro" id="IPR036259">
    <property type="entry name" value="MFS_trans_sf"/>
</dbReference>
<dbReference type="InterPro" id="IPR020846">
    <property type="entry name" value="MFS_dom"/>
</dbReference>
<evidence type="ECO:0000256" key="3">
    <source>
        <dbReference type="ARBA" id="ARBA00022692"/>
    </source>
</evidence>
<dbReference type="CDD" id="cd17316">
    <property type="entry name" value="MFS_SV2_like"/>
    <property type="match status" value="1"/>
</dbReference>
<evidence type="ECO:0000256" key="4">
    <source>
        <dbReference type="ARBA" id="ARBA00022989"/>
    </source>
</evidence>
<dbReference type="InterPro" id="IPR005828">
    <property type="entry name" value="MFS_sugar_transport-like"/>
</dbReference>
<dbReference type="GO" id="GO:0005886">
    <property type="term" value="C:plasma membrane"/>
    <property type="evidence" value="ECO:0007669"/>
    <property type="project" value="UniProtKB-SubCell"/>
</dbReference>
<feature type="transmembrane region" description="Helical" evidence="6">
    <location>
        <begin position="82"/>
        <end position="99"/>
    </location>
</feature>
<comment type="caution">
    <text evidence="8">The sequence shown here is derived from an EMBL/GenBank/DDBJ whole genome shotgun (WGS) entry which is preliminary data.</text>
</comment>
<evidence type="ECO:0000256" key="1">
    <source>
        <dbReference type="ARBA" id="ARBA00004651"/>
    </source>
</evidence>
<proteinExistence type="predicted"/>
<dbReference type="Pfam" id="PF00083">
    <property type="entry name" value="Sugar_tr"/>
    <property type="match status" value="1"/>
</dbReference>
<dbReference type="AlphaFoldDB" id="A0A317JYL8"/>
<evidence type="ECO:0000256" key="2">
    <source>
        <dbReference type="ARBA" id="ARBA00022448"/>
    </source>
</evidence>
<dbReference type="EMBL" id="QGSV01000268">
    <property type="protein sequence ID" value="PWU45114.1"/>
    <property type="molecule type" value="Genomic_DNA"/>
</dbReference>
<dbReference type="OrthoDB" id="9787026at2"/>
<comment type="subcellular location">
    <subcellularLocation>
        <location evidence="1">Cell membrane</location>
        <topology evidence="1">Multi-pass membrane protein</topology>
    </subcellularLocation>
</comment>
<keyword evidence="9" id="KW-1185">Reference proteome</keyword>
<name>A0A317JYL8_9ACTN</name>
<keyword evidence="4 6" id="KW-1133">Transmembrane helix</keyword>
<keyword evidence="3 6" id="KW-0812">Transmembrane</keyword>
<feature type="transmembrane region" description="Helical" evidence="6">
    <location>
        <begin position="140"/>
        <end position="166"/>
    </location>
</feature>
<dbReference type="SUPFAM" id="SSF103473">
    <property type="entry name" value="MFS general substrate transporter"/>
    <property type="match status" value="1"/>
</dbReference>
<evidence type="ECO:0000313" key="8">
    <source>
        <dbReference type="EMBL" id="PWU45114.1"/>
    </source>
</evidence>
<feature type="domain" description="Major facilitator superfamily (MFS) profile" evidence="7">
    <location>
        <begin position="13"/>
        <end position="296"/>
    </location>
</feature>
<dbReference type="PROSITE" id="PS50850">
    <property type="entry name" value="MFS"/>
    <property type="match status" value="1"/>
</dbReference>
<keyword evidence="5 6" id="KW-0472">Membrane</keyword>
<evidence type="ECO:0000256" key="6">
    <source>
        <dbReference type="SAM" id="Phobius"/>
    </source>
</evidence>
<accession>A0A317JYL8</accession>
<feature type="transmembrane region" description="Helical" evidence="6">
    <location>
        <begin position="12"/>
        <end position="34"/>
    </location>
</feature>
<feature type="transmembrane region" description="Helical" evidence="6">
    <location>
        <begin position="54"/>
        <end position="70"/>
    </location>
</feature>
<evidence type="ECO:0000313" key="9">
    <source>
        <dbReference type="Proteomes" id="UP000245683"/>
    </source>
</evidence>
<reference evidence="9" key="1">
    <citation type="submission" date="2018-05" db="EMBL/GenBank/DDBJ databases">
        <title>Micromonospora globispora sp. nov. and Micromonospora rugosa sp. nov., isolated from marine sediment.</title>
        <authorList>
            <person name="Carro L."/>
            <person name="Aysel V."/>
            <person name="Cetin D."/>
            <person name="Igual J.M."/>
            <person name="Klenk H.-P."/>
            <person name="Trujillo M.E."/>
            <person name="Sahin N."/>
        </authorList>
    </citation>
    <scope>NUCLEOTIDE SEQUENCE [LARGE SCALE GENOMIC DNA]</scope>
    <source>
        <strain evidence="9">S2904</strain>
    </source>
</reference>
<organism evidence="8 9">
    <name type="scientific">Micromonospora globispora</name>
    <dbReference type="NCBI Taxonomy" id="1450148"/>
    <lineage>
        <taxon>Bacteria</taxon>
        <taxon>Bacillati</taxon>
        <taxon>Actinomycetota</taxon>
        <taxon>Actinomycetes</taxon>
        <taxon>Micromonosporales</taxon>
        <taxon>Micromonosporaceae</taxon>
        <taxon>Micromonospora</taxon>
    </lineage>
</organism>
<dbReference type="GO" id="GO:0022857">
    <property type="term" value="F:transmembrane transporter activity"/>
    <property type="evidence" value="ECO:0007669"/>
    <property type="project" value="InterPro"/>
</dbReference>
<dbReference type="PANTHER" id="PTHR23511">
    <property type="entry name" value="SYNAPTIC VESICLE GLYCOPROTEIN 2"/>
    <property type="match status" value="1"/>
</dbReference>
<protein>
    <recommendedName>
        <fullName evidence="7">Major facilitator superfamily (MFS) profile domain-containing protein</fullName>
    </recommendedName>
</protein>
<evidence type="ECO:0000256" key="5">
    <source>
        <dbReference type="ARBA" id="ARBA00023136"/>
    </source>
</evidence>
<feature type="transmembrane region" description="Helical" evidence="6">
    <location>
        <begin position="172"/>
        <end position="191"/>
    </location>
</feature>
<evidence type="ECO:0000259" key="7">
    <source>
        <dbReference type="PROSITE" id="PS50850"/>
    </source>
</evidence>
<keyword evidence="2" id="KW-0813">Transport</keyword>
<sequence>MDRLPWSRWHWMIIIGLGTVWILDGLAVTIVGAIGGRLTEPGSGLELSPTEVGAAGSAYIVGACLGALYFGRLADRLGRKTLFMITLGVFLLGSVLTAFSMNVIWFIVCRFITGAGVGGEYSAIHSAVDELIPARVRGAVDLIIGGSYWIGTILGSLASVVLLNTALFPMNIGWRLAFGLAFVMGFAILLVRRNVPESPRWLFLHGHDEEAERVTRDFERQVVAATGQELIPPRRTIRVKQRPPMGIAEIARVVFRMYEKLGCKYWGPLRFRNGLREGVRRGVFRKAGGGRYVRVS</sequence>
<gene>
    <name evidence="8" type="ORF">DLJ46_22465</name>
</gene>